<reference evidence="8" key="2">
    <citation type="journal article" date="2021" name="PeerJ">
        <title>Extensive microbial diversity within the chicken gut microbiome revealed by metagenomics and culture.</title>
        <authorList>
            <person name="Gilroy R."/>
            <person name="Ravi A."/>
            <person name="Getino M."/>
            <person name="Pursley I."/>
            <person name="Horton D.L."/>
            <person name="Alikhan N.F."/>
            <person name="Baker D."/>
            <person name="Gharbi K."/>
            <person name="Hall N."/>
            <person name="Watson M."/>
            <person name="Adriaenssens E.M."/>
            <person name="Foster-Nyarko E."/>
            <person name="Jarju S."/>
            <person name="Secka A."/>
            <person name="Antonio M."/>
            <person name="Oren A."/>
            <person name="Chaudhuri R.R."/>
            <person name="La Ragione R."/>
            <person name="Hildebrand F."/>
            <person name="Pallen M.J."/>
        </authorList>
    </citation>
    <scope>NUCLEOTIDE SEQUENCE</scope>
    <source>
        <strain evidence="8">9366</strain>
    </source>
</reference>
<dbReference type="NCBIfam" id="TIGR00722">
    <property type="entry name" value="ttdA_fumA_fumB"/>
    <property type="match status" value="1"/>
</dbReference>
<accession>A0A9D1MLD1</accession>
<dbReference type="Proteomes" id="UP000824145">
    <property type="component" value="Unassembled WGS sequence"/>
</dbReference>
<keyword evidence="6 8" id="KW-0456">Lyase</keyword>
<evidence type="ECO:0000256" key="5">
    <source>
        <dbReference type="ARBA" id="ARBA00023014"/>
    </source>
</evidence>
<dbReference type="GO" id="GO:0051539">
    <property type="term" value="F:4 iron, 4 sulfur cluster binding"/>
    <property type="evidence" value="ECO:0007669"/>
    <property type="project" value="UniProtKB-KW"/>
</dbReference>
<dbReference type="Pfam" id="PF05681">
    <property type="entry name" value="Fumerase"/>
    <property type="match status" value="1"/>
</dbReference>
<dbReference type="GO" id="GO:0046872">
    <property type="term" value="F:metal ion binding"/>
    <property type="evidence" value="ECO:0007669"/>
    <property type="project" value="UniProtKB-KW"/>
</dbReference>
<dbReference type="AlphaFoldDB" id="A0A9D1MLD1"/>
<comment type="similarity">
    <text evidence="1">Belongs to the class-I fumarase family.</text>
</comment>
<comment type="caution">
    <text evidence="8">The sequence shown here is derived from an EMBL/GenBank/DDBJ whole genome shotgun (WGS) entry which is preliminary data.</text>
</comment>
<reference evidence="8" key="1">
    <citation type="submission" date="2020-10" db="EMBL/GenBank/DDBJ databases">
        <authorList>
            <person name="Gilroy R."/>
        </authorList>
    </citation>
    <scope>NUCLEOTIDE SEQUENCE</scope>
    <source>
        <strain evidence="8">9366</strain>
    </source>
</reference>
<dbReference type="GO" id="GO:0004333">
    <property type="term" value="F:fumarate hydratase activity"/>
    <property type="evidence" value="ECO:0007669"/>
    <property type="project" value="UniProtKB-EC"/>
</dbReference>
<dbReference type="PANTHER" id="PTHR30389">
    <property type="entry name" value="FUMARATE HYDRATASE-RELATED"/>
    <property type="match status" value="1"/>
</dbReference>
<dbReference type="PANTHER" id="PTHR30389:SF17">
    <property type="entry name" value="L(+)-TARTRATE DEHYDRATASE SUBUNIT ALPHA-RELATED"/>
    <property type="match status" value="1"/>
</dbReference>
<dbReference type="InterPro" id="IPR004646">
    <property type="entry name" value="Fe-S_hydro-lyase_TtdA-typ_cat"/>
</dbReference>
<evidence type="ECO:0000256" key="6">
    <source>
        <dbReference type="ARBA" id="ARBA00023239"/>
    </source>
</evidence>
<proteinExistence type="inferred from homology"/>
<evidence type="ECO:0000313" key="9">
    <source>
        <dbReference type="Proteomes" id="UP000824145"/>
    </source>
</evidence>
<dbReference type="NCBIfam" id="NF004885">
    <property type="entry name" value="PRK06246.1"/>
    <property type="match status" value="1"/>
</dbReference>
<evidence type="ECO:0000256" key="4">
    <source>
        <dbReference type="ARBA" id="ARBA00023004"/>
    </source>
</evidence>
<dbReference type="EC" id="4.2.1.2" evidence="8"/>
<evidence type="ECO:0000256" key="1">
    <source>
        <dbReference type="ARBA" id="ARBA00008876"/>
    </source>
</evidence>
<keyword evidence="5" id="KW-0411">Iron-sulfur</keyword>
<gene>
    <name evidence="8" type="ORF">IAB07_01400</name>
</gene>
<evidence type="ECO:0000256" key="3">
    <source>
        <dbReference type="ARBA" id="ARBA00022723"/>
    </source>
</evidence>
<evidence type="ECO:0000313" key="8">
    <source>
        <dbReference type="EMBL" id="HIU62411.1"/>
    </source>
</evidence>
<feature type="domain" description="Fe-S hydro-lyase tartrate dehydratase alpha-type catalytic" evidence="7">
    <location>
        <begin position="11"/>
        <end position="273"/>
    </location>
</feature>
<protein>
    <submittedName>
        <fullName evidence="8">Fumarate hydratase</fullName>
        <ecNumber evidence="8">4.2.1.2</ecNumber>
    </submittedName>
</protein>
<sequence>MKTADLDLLTQKTAQAIENIACNMEASCRAALEEARRREDSPTARFALDVMCDNADIAAKKGFPVCQDTGMAVVFLNIGRELYLPGDVYEAVNEGVRRGYKQLRKSVLDPVTRVNTGDNTPAVIHTRLTDGDRISAEIMLKGFGSENMSKVFMLNPAQGFEEAKRLIIDAVASAGSNPCPPVIVGVGLGGTLEKACELSKHALFRKIGSSNPDPELDKTEKYLLGEINALGIGAQGFGGRTSALAVFIEKFPTHISSLPVAVNMLCHCSRATSFEI</sequence>
<dbReference type="EMBL" id="DVNJ01000005">
    <property type="protein sequence ID" value="HIU62411.1"/>
    <property type="molecule type" value="Genomic_DNA"/>
</dbReference>
<keyword evidence="3" id="KW-0479">Metal-binding</keyword>
<name>A0A9D1MLD1_9FIRM</name>
<organism evidence="8 9">
    <name type="scientific">Candidatus Caccalectryoclostridium excrementigallinarum</name>
    <dbReference type="NCBI Taxonomy" id="2840710"/>
    <lineage>
        <taxon>Bacteria</taxon>
        <taxon>Bacillati</taxon>
        <taxon>Bacillota</taxon>
        <taxon>Clostridia</taxon>
        <taxon>Christensenellales</taxon>
        <taxon>Christensenellaceae</taxon>
        <taxon>Christensenellaceae incertae sedis</taxon>
        <taxon>Candidatus Caccalectryoclostridium</taxon>
    </lineage>
</organism>
<dbReference type="InterPro" id="IPR051208">
    <property type="entry name" value="Class-I_Fumarase/Tartrate_DH"/>
</dbReference>
<evidence type="ECO:0000256" key="2">
    <source>
        <dbReference type="ARBA" id="ARBA00022485"/>
    </source>
</evidence>
<keyword evidence="4" id="KW-0408">Iron</keyword>
<evidence type="ECO:0000259" key="7">
    <source>
        <dbReference type="Pfam" id="PF05681"/>
    </source>
</evidence>
<keyword evidence="2" id="KW-0004">4Fe-4S</keyword>